<dbReference type="Gene3D" id="3.80.10.10">
    <property type="entry name" value="Ribonuclease Inhibitor"/>
    <property type="match status" value="3"/>
</dbReference>
<dbReference type="FunFam" id="3.80.10.10:FF:000383">
    <property type="entry name" value="Leucine-rich repeat receptor protein kinase EMS1"/>
    <property type="match status" value="1"/>
</dbReference>
<evidence type="ECO:0000256" key="7">
    <source>
        <dbReference type="SAM" id="MobiDB-lite"/>
    </source>
</evidence>
<keyword evidence="4" id="KW-0677">Repeat</keyword>
<proteinExistence type="inferred from homology"/>
<evidence type="ECO:0000256" key="1">
    <source>
        <dbReference type="ARBA" id="ARBA00009686"/>
    </source>
</evidence>
<accession>A0A9E7KFJ9</accession>
<dbReference type="PANTHER" id="PTHR48009">
    <property type="entry name" value="LEUCINE-RICH REPEAT (LRR) FAMILY PROTEIN"/>
    <property type="match status" value="1"/>
</dbReference>
<dbReference type="InterPro" id="IPR053213">
    <property type="entry name" value="RLP29"/>
</dbReference>
<evidence type="ECO:0000259" key="9">
    <source>
        <dbReference type="Pfam" id="PF08263"/>
    </source>
</evidence>
<name>A0A9E7KFJ9_9LILI</name>
<dbReference type="Pfam" id="PF02114">
    <property type="entry name" value="Phosducin"/>
    <property type="match status" value="1"/>
</dbReference>
<dbReference type="InterPro" id="IPR032675">
    <property type="entry name" value="LRR_dom_sf"/>
</dbReference>
<evidence type="ECO:0000256" key="2">
    <source>
        <dbReference type="ARBA" id="ARBA00022614"/>
    </source>
</evidence>
<reference evidence="10" key="1">
    <citation type="submission" date="2022-05" db="EMBL/GenBank/DDBJ databases">
        <title>The Musa troglodytarum L. genome provides insights into the mechanism of non-climacteric behaviour and enrichment of carotenoids.</title>
        <authorList>
            <person name="Wang J."/>
        </authorList>
    </citation>
    <scope>NUCLEOTIDE SEQUENCE</scope>
    <source>
        <tissue evidence="10">Leaf</tissue>
    </source>
</reference>
<evidence type="ECO:0000313" key="11">
    <source>
        <dbReference type="Proteomes" id="UP001055439"/>
    </source>
</evidence>
<dbReference type="InterPro" id="IPR013210">
    <property type="entry name" value="LRR_N_plant-typ"/>
</dbReference>
<feature type="region of interest" description="Disordered" evidence="7">
    <location>
        <begin position="243"/>
        <end position="269"/>
    </location>
</feature>
<comment type="similarity">
    <text evidence="1">Belongs to the phosducin family.</text>
</comment>
<evidence type="ECO:0000256" key="6">
    <source>
        <dbReference type="ARBA" id="ARBA00023136"/>
    </source>
</evidence>
<organism evidence="10 11">
    <name type="scientific">Musa troglodytarum</name>
    <name type="common">fe'i banana</name>
    <dbReference type="NCBI Taxonomy" id="320322"/>
    <lineage>
        <taxon>Eukaryota</taxon>
        <taxon>Viridiplantae</taxon>
        <taxon>Streptophyta</taxon>
        <taxon>Embryophyta</taxon>
        <taxon>Tracheophyta</taxon>
        <taxon>Spermatophyta</taxon>
        <taxon>Magnoliopsida</taxon>
        <taxon>Liliopsida</taxon>
        <taxon>Zingiberales</taxon>
        <taxon>Musaceae</taxon>
        <taxon>Musa</taxon>
    </lineage>
</organism>
<evidence type="ECO:0000256" key="3">
    <source>
        <dbReference type="ARBA" id="ARBA00022692"/>
    </source>
</evidence>
<keyword evidence="3" id="KW-0812">Transmembrane</keyword>
<dbReference type="CDD" id="cd02988">
    <property type="entry name" value="Phd_like_VIAF"/>
    <property type="match status" value="1"/>
</dbReference>
<keyword evidence="2" id="KW-0433">Leucine-rich repeat</keyword>
<dbReference type="Pfam" id="PF08263">
    <property type="entry name" value="LRRNT_2"/>
    <property type="match status" value="1"/>
</dbReference>
<keyword evidence="11" id="KW-1185">Reference proteome</keyword>
<keyword evidence="10" id="KW-0808">Transferase</keyword>
<keyword evidence="10" id="KW-0675">Receptor</keyword>
<dbReference type="EMBL" id="CP097508">
    <property type="protein sequence ID" value="URE13895.1"/>
    <property type="molecule type" value="Genomic_DNA"/>
</dbReference>
<dbReference type="Pfam" id="PF00560">
    <property type="entry name" value="LRR_1"/>
    <property type="match status" value="1"/>
</dbReference>
<dbReference type="Proteomes" id="UP001055439">
    <property type="component" value="Chromosome 6"/>
</dbReference>
<dbReference type="InterPro" id="IPR001611">
    <property type="entry name" value="Leu-rich_rpt"/>
</dbReference>
<dbReference type="PANTHER" id="PTHR48009:SF4">
    <property type="entry name" value="LEUCINE-RICH REPEAT (LRR) FAMILY PROTEIN"/>
    <property type="match status" value="1"/>
</dbReference>
<protein>
    <submittedName>
        <fullName evidence="10">LRR receptor-like serine threonine-protein kinase</fullName>
    </submittedName>
</protein>
<evidence type="ECO:0000259" key="8">
    <source>
        <dbReference type="Pfam" id="PF02114"/>
    </source>
</evidence>
<dbReference type="InterPro" id="IPR003591">
    <property type="entry name" value="Leu-rich_rpt_typical-subtyp"/>
</dbReference>
<feature type="domain" description="Leucine-rich repeat-containing N-terminal plant-type" evidence="9">
    <location>
        <begin position="360"/>
        <end position="397"/>
    </location>
</feature>
<evidence type="ECO:0000313" key="10">
    <source>
        <dbReference type="EMBL" id="URE13895.1"/>
    </source>
</evidence>
<dbReference type="AlphaFoldDB" id="A0A9E7KFJ9"/>
<keyword evidence="5" id="KW-1133">Transmembrane helix</keyword>
<evidence type="ECO:0000256" key="5">
    <source>
        <dbReference type="ARBA" id="ARBA00022989"/>
    </source>
</evidence>
<dbReference type="Gene3D" id="3.40.30.10">
    <property type="entry name" value="Glutaredoxin"/>
    <property type="match status" value="1"/>
</dbReference>
<sequence>MADYHFVYKDVEGASTQWDDIQRRLGNLPPKPEPFKPAPFSPADDPDLAPKSKAWIDDRTSAELDELEDDPDLDDDRFLQEYRKRRLAEIREAAKVARFGSVMPISGSDFVREVSQAPADIWVVVLLYKDSIQDCGLLLCCLEELATKYPATKFVKIISTECIPNYPDRNLPTILVYNNGAVKGTYVGLHQFGSRRCTPEAVALALCQSDPVLNDGQTGSSSREGIIKGVQKRFIEKFVADHEEKEDDDYNPPLKRSRPFPTRKQARSNQPSKAVVCLDLSRTSTATSLLFISPLPRSASGTKERKRAEQTGAKYMVMAMMVERCCCVRTHRFLALFLLPLGFTLLASSRGVVGILDPVDFLALQAIRKGLEDMPGSDFFSDWDFTADPCAFPGVFCAGDRVMALALGDPRAGYPGLQGHLDPALGRLSALAELSLVPGRVTGPVPDELAGCPDLRFLALSKNLLSGPIPAGLGALPRLRTLDLSYNQLSGPLPPSLTTAPALSNLILCHNQLSGTLPPFPDSASLLRLDLKHNQLSGPVPSLPPTLQYLALSHNTLTGPVDTVLPRLTRLIFLDLSSNLLEGSIPGSVFEFPLAALQLQRNAFSGKVEPPQEDVVIPVVDLSYNRLWGAVPPQLAAVGRLYLNNNRFSGEVPSRLVQGLSNGMQLLYLQHNFLTGIEIGPAAAAIPVGASLCLQYNCMVPPFDTPCPLKAGTQKMRPVYQCPDWRA</sequence>
<dbReference type="SUPFAM" id="SSF52058">
    <property type="entry name" value="L domain-like"/>
    <property type="match status" value="1"/>
</dbReference>
<feature type="region of interest" description="Disordered" evidence="7">
    <location>
        <begin position="23"/>
        <end position="55"/>
    </location>
</feature>
<dbReference type="OrthoDB" id="45518at2759"/>
<evidence type="ECO:0000256" key="4">
    <source>
        <dbReference type="ARBA" id="ARBA00022737"/>
    </source>
</evidence>
<keyword evidence="6" id="KW-0472">Membrane</keyword>
<dbReference type="SMART" id="SM00369">
    <property type="entry name" value="LRR_TYP"/>
    <property type="match status" value="3"/>
</dbReference>
<keyword evidence="10" id="KW-0418">Kinase</keyword>
<dbReference type="InterPro" id="IPR036249">
    <property type="entry name" value="Thioredoxin-like_sf"/>
</dbReference>
<gene>
    <name evidence="10" type="ORF">MUK42_23239</name>
</gene>
<dbReference type="InterPro" id="IPR024253">
    <property type="entry name" value="Phosducin_thioredoxin-like_dom"/>
</dbReference>
<feature type="compositionally biased region" description="Pro residues" evidence="7">
    <location>
        <begin position="29"/>
        <end position="40"/>
    </location>
</feature>
<feature type="domain" description="Phosducin" evidence="8">
    <location>
        <begin position="70"/>
        <end position="188"/>
    </location>
</feature>
<dbReference type="SUPFAM" id="SSF52833">
    <property type="entry name" value="Thioredoxin-like"/>
    <property type="match status" value="1"/>
</dbReference>
<dbReference type="GO" id="GO:0016301">
    <property type="term" value="F:kinase activity"/>
    <property type="evidence" value="ECO:0007669"/>
    <property type="project" value="UniProtKB-KW"/>
</dbReference>